<organism evidence="6 7">
    <name type="scientific">Pteropus vampyrus</name>
    <name type="common">Large flying fox</name>
    <dbReference type="NCBI Taxonomy" id="132908"/>
    <lineage>
        <taxon>Eukaryota</taxon>
        <taxon>Metazoa</taxon>
        <taxon>Chordata</taxon>
        <taxon>Craniata</taxon>
        <taxon>Vertebrata</taxon>
        <taxon>Euteleostomi</taxon>
        <taxon>Mammalia</taxon>
        <taxon>Eutheria</taxon>
        <taxon>Laurasiatheria</taxon>
        <taxon>Chiroptera</taxon>
        <taxon>Yinpterochiroptera</taxon>
        <taxon>Pteropodoidea</taxon>
        <taxon>Pteropodidae</taxon>
        <taxon>Pteropodinae</taxon>
        <taxon>Pteropus</taxon>
    </lineage>
</organism>
<dbReference type="PANTHER" id="PTHR11738:SF129">
    <property type="entry name" value="LEUKOCYTE-ASSOCIATED IMMUNOGLOBULIN-LIKE RECEPTOR 1"/>
    <property type="match status" value="1"/>
</dbReference>
<dbReference type="FunFam" id="2.60.40.10:FF:000049">
    <property type="entry name" value="Leukocyte immunoglobulin-like receptor subfamily B member 1"/>
    <property type="match status" value="1"/>
</dbReference>
<dbReference type="AlphaFoldDB" id="A0A6P3RWW7"/>
<dbReference type="GeneID" id="105309772"/>
<dbReference type="PANTHER" id="PTHR11738">
    <property type="entry name" value="MHC CLASS I NK CELL RECEPTOR"/>
    <property type="match status" value="1"/>
</dbReference>
<protein>
    <submittedName>
        <fullName evidence="7">Leukocyte-associated immunoglobulin-like receptor 1 isoform X2</fullName>
    </submittedName>
</protein>
<dbReference type="CTD" id="3903"/>
<feature type="chain" id="PRO_5028318948" evidence="5">
    <location>
        <begin position="22"/>
        <end position="259"/>
    </location>
</feature>
<evidence type="ECO:0000256" key="3">
    <source>
        <dbReference type="ARBA" id="ARBA00023319"/>
    </source>
</evidence>
<keyword evidence="2" id="KW-1015">Disulfide bond</keyword>
<evidence type="ECO:0000256" key="1">
    <source>
        <dbReference type="ARBA" id="ARBA00022729"/>
    </source>
</evidence>
<dbReference type="Pfam" id="PF13895">
    <property type="entry name" value="Ig_2"/>
    <property type="match status" value="1"/>
</dbReference>
<keyword evidence="4" id="KW-0472">Membrane</keyword>
<dbReference type="OrthoDB" id="9838250at2759"/>
<evidence type="ECO:0000313" key="6">
    <source>
        <dbReference type="Proteomes" id="UP000515202"/>
    </source>
</evidence>
<reference evidence="7" key="1">
    <citation type="submission" date="2025-08" db="UniProtKB">
        <authorList>
            <consortium name="RefSeq"/>
        </authorList>
    </citation>
    <scope>IDENTIFICATION</scope>
    <source>
        <tissue evidence="7">Kidney</tissue>
    </source>
</reference>
<dbReference type="InterPro" id="IPR013783">
    <property type="entry name" value="Ig-like_fold"/>
</dbReference>
<accession>A0A6P3RWW7</accession>
<dbReference type="Proteomes" id="UP000515202">
    <property type="component" value="Unplaced"/>
</dbReference>
<dbReference type="GO" id="GO:0002764">
    <property type="term" value="P:immune response-regulating signaling pathway"/>
    <property type="evidence" value="ECO:0007669"/>
    <property type="project" value="TreeGrafter"/>
</dbReference>
<feature type="transmembrane region" description="Helical" evidence="4">
    <location>
        <begin position="136"/>
        <end position="158"/>
    </location>
</feature>
<dbReference type="InterPro" id="IPR036179">
    <property type="entry name" value="Ig-like_dom_sf"/>
</dbReference>
<keyword evidence="1 5" id="KW-0732">Signal</keyword>
<gene>
    <name evidence="7" type="primary">LAIR1</name>
</gene>
<dbReference type="GO" id="GO:0005886">
    <property type="term" value="C:plasma membrane"/>
    <property type="evidence" value="ECO:0007669"/>
    <property type="project" value="TreeGrafter"/>
</dbReference>
<dbReference type="KEGG" id="pvp:105309772"/>
<evidence type="ECO:0000313" key="7">
    <source>
        <dbReference type="RefSeq" id="XP_011384269.1"/>
    </source>
</evidence>
<keyword evidence="4" id="KW-1133">Transmembrane helix</keyword>
<dbReference type="SUPFAM" id="SSF48726">
    <property type="entry name" value="Immunoglobulin"/>
    <property type="match status" value="1"/>
</dbReference>
<evidence type="ECO:0000256" key="2">
    <source>
        <dbReference type="ARBA" id="ARBA00023157"/>
    </source>
</evidence>
<evidence type="ECO:0000256" key="5">
    <source>
        <dbReference type="SAM" id="SignalP"/>
    </source>
</evidence>
<evidence type="ECO:0000256" key="4">
    <source>
        <dbReference type="SAM" id="Phobius"/>
    </source>
</evidence>
<keyword evidence="6" id="KW-1185">Reference proteome</keyword>
<sequence length="259" mass="28343">MSLHPTTLLGLLLCLGQTIHTWNEVLPKPSICAKTDTVVHRGRPVTIVCQSSAGADIFCLEKDRRVEKRDQRNVSQHGSQGAEARFHITASEVTAGHYFCRYQKGNNWSKISELLELVVTDEDVSALPSGLSTESVYILIGISVAFLLCLLLLVVLLVHRLRQKNHGPPISNGEKQSPQERFSPAIDIIQRTPDVATVGKLPEGDRELHALSPAAEDPQEVTYAQLDHQVLTLRAAGAQSLQSTEPTADASTYAALARR</sequence>
<proteinExistence type="predicted"/>
<name>A0A6P3RWW7_PTEVA</name>
<keyword evidence="3" id="KW-0393">Immunoglobulin domain</keyword>
<dbReference type="Gene3D" id="2.60.40.10">
    <property type="entry name" value="Immunoglobulins"/>
    <property type="match status" value="1"/>
</dbReference>
<dbReference type="InterPro" id="IPR050412">
    <property type="entry name" value="Ig-like_Receptors_ImmuneReg"/>
</dbReference>
<dbReference type="RefSeq" id="XP_011384269.1">
    <property type="nucleotide sequence ID" value="XM_011385967.1"/>
</dbReference>
<feature type="signal peptide" evidence="5">
    <location>
        <begin position="1"/>
        <end position="21"/>
    </location>
</feature>
<keyword evidence="4" id="KW-0812">Transmembrane</keyword>